<keyword evidence="1" id="KW-1133">Transmembrane helix</keyword>
<gene>
    <name evidence="2" type="ORF">F8153_05480</name>
</gene>
<dbReference type="RefSeq" id="WP_151865366.1">
    <property type="nucleotide sequence ID" value="NZ_WBZB01000014.1"/>
</dbReference>
<evidence type="ECO:0000256" key="1">
    <source>
        <dbReference type="SAM" id="Phobius"/>
    </source>
</evidence>
<feature type="transmembrane region" description="Helical" evidence="1">
    <location>
        <begin position="6"/>
        <end position="22"/>
    </location>
</feature>
<keyword evidence="3" id="KW-1185">Reference proteome</keyword>
<sequence length="74" mass="8669">MDYLIFIMFFIILLVIDFLKLNKDDKGVLSVYLTIVLISAIVVVIYRYQLMPSPLEILIEKMEPITKAIETKFK</sequence>
<name>A0A833M8H9_9FIRM</name>
<feature type="transmembrane region" description="Helical" evidence="1">
    <location>
        <begin position="29"/>
        <end position="48"/>
    </location>
</feature>
<evidence type="ECO:0000313" key="2">
    <source>
        <dbReference type="EMBL" id="KAB3531087.1"/>
    </source>
</evidence>
<dbReference type="AlphaFoldDB" id="A0A833M8H9"/>
<keyword evidence="1" id="KW-0472">Membrane</keyword>
<proteinExistence type="predicted"/>
<accession>A0A833M8H9</accession>
<keyword evidence="1" id="KW-0812">Transmembrane</keyword>
<comment type="caution">
    <text evidence="2">The sequence shown here is derived from an EMBL/GenBank/DDBJ whole genome shotgun (WGS) entry which is preliminary data.</text>
</comment>
<protein>
    <submittedName>
        <fullName evidence="2">Uncharacterized protein</fullName>
    </submittedName>
</protein>
<organism evidence="2 3">
    <name type="scientific">Alkaliphilus serpentinus</name>
    <dbReference type="NCBI Taxonomy" id="1482731"/>
    <lineage>
        <taxon>Bacteria</taxon>
        <taxon>Bacillati</taxon>
        <taxon>Bacillota</taxon>
        <taxon>Clostridia</taxon>
        <taxon>Peptostreptococcales</taxon>
        <taxon>Natronincolaceae</taxon>
        <taxon>Alkaliphilus</taxon>
    </lineage>
</organism>
<dbReference type="OrthoDB" id="1957885at2"/>
<dbReference type="EMBL" id="WBZB01000014">
    <property type="protein sequence ID" value="KAB3531087.1"/>
    <property type="molecule type" value="Genomic_DNA"/>
</dbReference>
<dbReference type="Proteomes" id="UP000465601">
    <property type="component" value="Unassembled WGS sequence"/>
</dbReference>
<reference evidence="2 3" key="1">
    <citation type="submission" date="2019-10" db="EMBL/GenBank/DDBJ databases">
        <title>Alkaliphilus serpentinus sp. nov. and Alkaliphilus pronyensis sp. nov., two novel anaerobic alkaliphilic species isolated from the serpentinized-hosted hydrothermal field of the Prony Bay (New Caledonia).</title>
        <authorList>
            <person name="Postec A."/>
        </authorList>
    </citation>
    <scope>NUCLEOTIDE SEQUENCE [LARGE SCALE GENOMIC DNA]</scope>
    <source>
        <strain evidence="2 3">LacT</strain>
    </source>
</reference>
<evidence type="ECO:0000313" key="3">
    <source>
        <dbReference type="Proteomes" id="UP000465601"/>
    </source>
</evidence>